<dbReference type="Gene3D" id="2.30.29.30">
    <property type="entry name" value="Pleckstrin-homology domain (PH domain)/Phosphotyrosine-binding domain (PTB)"/>
    <property type="match status" value="1"/>
</dbReference>
<dbReference type="FunFam" id="1.20.58.900:FF:000004">
    <property type="entry name" value="pleckstrin homology domain-containing family M member 2 isoform X2"/>
    <property type="match status" value="1"/>
</dbReference>
<evidence type="ECO:0000256" key="2">
    <source>
        <dbReference type="ARBA" id="ARBA00004656"/>
    </source>
</evidence>
<accession>A0A2T7PUA0</accession>
<dbReference type="InterPro" id="IPR047327">
    <property type="entry name" value="RUN_PLEKHM2"/>
</dbReference>
<feature type="compositionally biased region" description="Acidic residues" evidence="5">
    <location>
        <begin position="616"/>
        <end position="625"/>
    </location>
</feature>
<dbReference type="GO" id="GO:0032880">
    <property type="term" value="P:regulation of protein localization"/>
    <property type="evidence" value="ECO:0007669"/>
    <property type="project" value="TreeGrafter"/>
</dbReference>
<dbReference type="GO" id="GO:0032418">
    <property type="term" value="P:lysosome localization"/>
    <property type="evidence" value="ECO:0007669"/>
    <property type="project" value="TreeGrafter"/>
</dbReference>
<feature type="region of interest" description="Disordered" evidence="5">
    <location>
        <begin position="261"/>
        <end position="290"/>
    </location>
</feature>
<keyword evidence="9" id="KW-1185">Reference proteome</keyword>
<comment type="subcellular location">
    <subcellularLocation>
        <location evidence="1">Cytoplasm</location>
    </subcellularLocation>
    <subcellularLocation>
        <location evidence="2">Lysosome membrane</location>
    </subcellularLocation>
</comment>
<feature type="compositionally biased region" description="Low complexity" evidence="5">
    <location>
        <begin position="270"/>
        <end position="281"/>
    </location>
</feature>
<dbReference type="GO" id="GO:0019894">
    <property type="term" value="F:kinesin binding"/>
    <property type="evidence" value="ECO:0007669"/>
    <property type="project" value="TreeGrafter"/>
</dbReference>
<evidence type="ECO:0000259" key="6">
    <source>
        <dbReference type="PROSITE" id="PS50003"/>
    </source>
</evidence>
<dbReference type="CDD" id="cd17680">
    <property type="entry name" value="RUN_PLEKHM2"/>
    <property type="match status" value="1"/>
</dbReference>
<dbReference type="PROSITE" id="PS50826">
    <property type="entry name" value="RUN"/>
    <property type="match status" value="1"/>
</dbReference>
<dbReference type="GO" id="GO:0010008">
    <property type="term" value="C:endosome membrane"/>
    <property type="evidence" value="ECO:0007669"/>
    <property type="project" value="TreeGrafter"/>
</dbReference>
<dbReference type="InterPro" id="IPR057288">
    <property type="entry name" value="PH_PLEKHM2"/>
</dbReference>
<dbReference type="InterPro" id="IPR004012">
    <property type="entry name" value="Run_dom"/>
</dbReference>
<dbReference type="SMART" id="SM00233">
    <property type="entry name" value="PH"/>
    <property type="match status" value="1"/>
</dbReference>
<evidence type="ECO:0000256" key="3">
    <source>
        <dbReference type="ARBA" id="ARBA00022490"/>
    </source>
</evidence>
<dbReference type="GO" id="GO:0007030">
    <property type="term" value="P:Golgi organization"/>
    <property type="evidence" value="ECO:0007669"/>
    <property type="project" value="TreeGrafter"/>
</dbReference>
<dbReference type="InterPro" id="IPR037213">
    <property type="entry name" value="Run_dom_sf"/>
</dbReference>
<evidence type="ECO:0008006" key="10">
    <source>
        <dbReference type="Google" id="ProtNLM"/>
    </source>
</evidence>
<dbReference type="InterPro" id="IPR001849">
    <property type="entry name" value="PH_domain"/>
</dbReference>
<comment type="caution">
    <text evidence="8">The sequence shown here is derived from an EMBL/GenBank/DDBJ whole genome shotgun (WGS) entry which is preliminary data.</text>
</comment>
<feature type="region of interest" description="Disordered" evidence="5">
    <location>
        <begin position="316"/>
        <end position="365"/>
    </location>
</feature>
<evidence type="ECO:0000256" key="4">
    <source>
        <dbReference type="ARBA" id="ARBA00023228"/>
    </source>
</evidence>
<feature type="compositionally biased region" description="Polar residues" evidence="5">
    <location>
        <begin position="341"/>
        <end position="352"/>
    </location>
</feature>
<dbReference type="PANTHER" id="PTHR46556:SF1">
    <property type="entry name" value="PLECKSTRIN HOMOLOGY DOMAIN-CONTAINING FAMILY M MEMBER 2"/>
    <property type="match status" value="1"/>
</dbReference>
<evidence type="ECO:0000259" key="7">
    <source>
        <dbReference type="PROSITE" id="PS50826"/>
    </source>
</evidence>
<keyword evidence="3" id="KW-0963">Cytoplasm</keyword>
<dbReference type="OMA" id="PSEMIHS"/>
<dbReference type="Gene3D" id="1.20.58.900">
    <property type="match status" value="1"/>
</dbReference>
<dbReference type="STRING" id="400727.A0A2T7PUA0"/>
<dbReference type="OrthoDB" id="9983817at2759"/>
<gene>
    <name evidence="8" type="ORF">C0Q70_03997</name>
</gene>
<dbReference type="Proteomes" id="UP000245119">
    <property type="component" value="Linkage Group LG2"/>
</dbReference>
<evidence type="ECO:0000313" key="8">
    <source>
        <dbReference type="EMBL" id="PVD37004.1"/>
    </source>
</evidence>
<sequence length="1103" mass="123868">MMLTGMAYSTDRMRFKDKIIANIAKAIKGIQEAVFYRNRAQPEDSTLVLRNNDRECHKLCENLDHVFLHGLRHVTNGYWKVITEFTRKDAVKEIQNFSNITTDLGRGRAWIFMALNECLLESYIRNISGDARRLKKYYVKEALLLDQQQMSVLLTLTSGLECVVFKLECDLPYLDLSAYPPRTRTASELEEEDSDHISHHSVSSFSSRHNSETAASTPESVKALTDSDTSSLSSLDAGALRQSFNRISSISADSGFPGDIISLQGSKQRSTTPTDTISISSHGSGGEPDRLTRLESLVKDVEETDGGGLEVIRVRGGKKSSVARKKKKVDKKNNNEGLKLQGSNASGSQNSIREMGSSGAGDDVFASENPHTSENLVLLSDSYVLELENKQQSSDLEVLVNSYSTITRRPSDGTDGAGTLSVKNTIDNNEDGPYVAEQREEKILNNVIPGTVDAAKVSADICKEKSLSGIQNKVQFVFDSELSSQLNPDKLLVTCSEKSHTSESAQVNKDTCDTNCNPSFQQDQGLSQTQPLQNVEHKHAFAVKELESKCAELCRPVEEGPEENNSTFNSKLPSMSASYPKTVSNNWDAHCAQKKDYEHGLFVKENGVLKTEIDTEQDEEQEADFYGDSSPAHVSSPRTHSFSQLQDYVDYISGSHEDHLINEVDAFQRSVGVCSSEDKSGITWTKEYALKLDNNTKLQIMLDVFRHDDEEFFKMFVTREGHTEGDIRIVYVLVTNYMFYLLYKKDRKFVADFAIQLKDLSFVSLSLNKQMLHIESTGSNRKKERIWLTPGDQILAQEMVDCMEAAVKNVLPITMRACHFSTASDDPTDAIALRKYISHECHCEDDNLEDYSLVFWEDAQARKTRSTSVTREGTLLLRILDPFKGHKWKTVFVVLRDFMLCIFDNKTDSKPQQYLCLGGEQCVGCRLETLPDRPYCIEIILAKGGSWYLSAGSEEDASSWRQALCLAVSEGLQQDNATLSCLPCVSVVTPQKLLLCHEDVQTRFFRTIASAKVEEVTALILDADYKTYCIVEFESQEQGVSSEQWVFYFNTPLELDRFTTALGKVWRQSYQVPLSPGAIDNLLLQRHCQEQVEILQKDLDQKR</sequence>
<protein>
    <recommendedName>
        <fullName evidence="10">RUN domain-containing protein</fullName>
    </recommendedName>
</protein>
<reference evidence="8 9" key="1">
    <citation type="submission" date="2018-04" db="EMBL/GenBank/DDBJ databases">
        <title>The genome of golden apple snail Pomacea canaliculata provides insight into stress tolerance and invasive adaptation.</title>
        <authorList>
            <person name="Liu C."/>
            <person name="Liu B."/>
            <person name="Ren Y."/>
            <person name="Zhang Y."/>
            <person name="Wang H."/>
            <person name="Li S."/>
            <person name="Jiang F."/>
            <person name="Yin L."/>
            <person name="Zhang G."/>
            <person name="Qian W."/>
            <person name="Fan W."/>
        </authorList>
    </citation>
    <scope>NUCLEOTIDE SEQUENCE [LARGE SCALE GENOMIC DNA]</scope>
    <source>
        <strain evidence="8">SZHN2017</strain>
        <tissue evidence="8">Muscle</tissue>
    </source>
</reference>
<dbReference type="Pfam" id="PF00169">
    <property type="entry name" value="PH"/>
    <property type="match status" value="1"/>
</dbReference>
<dbReference type="AlphaFoldDB" id="A0A2T7PUA0"/>
<dbReference type="GO" id="GO:0005765">
    <property type="term" value="C:lysosomal membrane"/>
    <property type="evidence" value="ECO:0007669"/>
    <property type="project" value="UniProtKB-SubCell"/>
</dbReference>
<evidence type="ECO:0000256" key="1">
    <source>
        <dbReference type="ARBA" id="ARBA00004496"/>
    </source>
</evidence>
<dbReference type="InterPro" id="IPR053015">
    <property type="entry name" value="PH_domain-containing_M2"/>
</dbReference>
<name>A0A2T7PUA0_POMCA</name>
<dbReference type="Pfam" id="PF02759">
    <property type="entry name" value="RUN"/>
    <property type="match status" value="1"/>
</dbReference>
<dbReference type="SMART" id="SM00593">
    <property type="entry name" value="RUN"/>
    <property type="match status" value="1"/>
</dbReference>
<dbReference type="PANTHER" id="PTHR46556">
    <property type="entry name" value="PLECKSTRIN HOMOLOGY DOMAIN-CONTAINING FAMILY M MEMBER 2"/>
    <property type="match status" value="1"/>
</dbReference>
<feature type="domain" description="RUN" evidence="7">
    <location>
        <begin position="50"/>
        <end position="172"/>
    </location>
</feature>
<proteinExistence type="predicted"/>
<dbReference type="InterPro" id="IPR011993">
    <property type="entry name" value="PH-like_dom_sf"/>
</dbReference>
<organism evidence="8 9">
    <name type="scientific">Pomacea canaliculata</name>
    <name type="common">Golden apple snail</name>
    <dbReference type="NCBI Taxonomy" id="400727"/>
    <lineage>
        <taxon>Eukaryota</taxon>
        <taxon>Metazoa</taxon>
        <taxon>Spiralia</taxon>
        <taxon>Lophotrochozoa</taxon>
        <taxon>Mollusca</taxon>
        <taxon>Gastropoda</taxon>
        <taxon>Caenogastropoda</taxon>
        <taxon>Architaenioglossa</taxon>
        <taxon>Ampullarioidea</taxon>
        <taxon>Ampullariidae</taxon>
        <taxon>Pomacea</taxon>
    </lineage>
</organism>
<dbReference type="SUPFAM" id="SSF140741">
    <property type="entry name" value="RUN domain-like"/>
    <property type="match status" value="1"/>
</dbReference>
<feature type="region of interest" description="Disordered" evidence="5">
    <location>
        <begin position="616"/>
        <end position="638"/>
    </location>
</feature>
<keyword evidence="4" id="KW-0458">Lysosome</keyword>
<dbReference type="Pfam" id="PF23142">
    <property type="entry name" value="PH_PLEKHM2"/>
    <property type="match status" value="1"/>
</dbReference>
<feature type="region of interest" description="Disordered" evidence="5">
    <location>
        <begin position="185"/>
        <end position="232"/>
    </location>
</feature>
<dbReference type="PROSITE" id="PS50003">
    <property type="entry name" value="PH_DOMAIN"/>
    <property type="match status" value="1"/>
</dbReference>
<feature type="compositionally biased region" description="Basic residues" evidence="5">
    <location>
        <begin position="316"/>
        <end position="330"/>
    </location>
</feature>
<evidence type="ECO:0000313" key="9">
    <source>
        <dbReference type="Proteomes" id="UP000245119"/>
    </source>
</evidence>
<dbReference type="EMBL" id="PZQS01000002">
    <property type="protein sequence ID" value="PVD37004.1"/>
    <property type="molecule type" value="Genomic_DNA"/>
</dbReference>
<dbReference type="SUPFAM" id="SSF50729">
    <property type="entry name" value="PH domain-like"/>
    <property type="match status" value="1"/>
</dbReference>
<feature type="domain" description="PH" evidence="6">
    <location>
        <begin position="868"/>
        <end position="969"/>
    </location>
</feature>
<evidence type="ECO:0000256" key="5">
    <source>
        <dbReference type="SAM" id="MobiDB-lite"/>
    </source>
</evidence>